<evidence type="ECO:0008006" key="4">
    <source>
        <dbReference type="Google" id="ProtNLM"/>
    </source>
</evidence>
<dbReference type="EMBL" id="CP013987">
    <property type="protein sequence ID" value="ALZ84497.1"/>
    <property type="molecule type" value="Genomic_DNA"/>
</dbReference>
<proteinExistence type="predicted"/>
<feature type="transmembrane region" description="Helical" evidence="1">
    <location>
        <begin position="55"/>
        <end position="74"/>
    </location>
</feature>
<gene>
    <name evidence="2" type="ORF">APT59_09890</name>
</gene>
<reference evidence="2 3" key="1">
    <citation type="submission" date="2016-01" db="EMBL/GenBank/DDBJ databases">
        <title>Annotation of Pseudomonas oryzihabitans USDA-ARS-USMARC-56511.</title>
        <authorList>
            <person name="Harhay G.P."/>
            <person name="Harhay D.M."/>
            <person name="Smith T.P.L."/>
            <person name="Bono J.L."/>
            <person name="Heaton M.P."/>
            <person name="Clawson M.L."/>
            <person name="Chitko-Mckown C.G."/>
            <person name="Capik S.F."/>
            <person name="DeDonder K.D."/>
            <person name="Apley M.D."/>
            <person name="Lubbers B.V."/>
            <person name="White B.J."/>
            <person name="Larson R.L."/>
        </authorList>
    </citation>
    <scope>NUCLEOTIDE SEQUENCE [LARGE SCALE GENOMIC DNA]</scope>
    <source>
        <strain evidence="2 3">USDA-ARS-USMARC-56511</strain>
    </source>
</reference>
<dbReference type="Pfam" id="PF16931">
    <property type="entry name" value="Phage_holin_8"/>
    <property type="match status" value="1"/>
</dbReference>
<name>A0A0U4P0R2_9PSED</name>
<organism evidence="2 3">
    <name type="scientific">Pseudomonas oryzihabitans</name>
    <dbReference type="NCBI Taxonomy" id="47885"/>
    <lineage>
        <taxon>Bacteria</taxon>
        <taxon>Pseudomonadati</taxon>
        <taxon>Pseudomonadota</taxon>
        <taxon>Gammaproteobacteria</taxon>
        <taxon>Pseudomonadales</taxon>
        <taxon>Pseudomonadaceae</taxon>
        <taxon>Pseudomonas</taxon>
    </lineage>
</organism>
<dbReference type="KEGG" id="por:APT59_09890"/>
<sequence>MGEPSSTSIGLAGLFASLGLGAVFPDLDPAALVGAFGGAFFYVVFAKDMPFFRRVGYLFVGWIGGYFAAAEAIGQDWTRTTGLVAMACGAVCVVFLAGLVEWVETGTMPRFLRWVLTIRFGKGG</sequence>
<dbReference type="InterPro" id="IPR032637">
    <property type="entry name" value="Phage_holin-like"/>
</dbReference>
<keyword evidence="1" id="KW-0472">Membrane</keyword>
<evidence type="ECO:0000256" key="1">
    <source>
        <dbReference type="SAM" id="Phobius"/>
    </source>
</evidence>
<keyword evidence="1" id="KW-0812">Transmembrane</keyword>
<feature type="transmembrane region" description="Helical" evidence="1">
    <location>
        <begin position="80"/>
        <end position="103"/>
    </location>
</feature>
<dbReference type="RefSeq" id="WP_059314689.1">
    <property type="nucleotide sequence ID" value="NZ_CP013987.1"/>
</dbReference>
<protein>
    <recommendedName>
        <fullName evidence="4">Phage holin</fullName>
    </recommendedName>
</protein>
<feature type="transmembrane region" description="Helical" evidence="1">
    <location>
        <begin position="31"/>
        <end position="48"/>
    </location>
</feature>
<dbReference type="Proteomes" id="UP000064137">
    <property type="component" value="Chromosome"/>
</dbReference>
<evidence type="ECO:0000313" key="3">
    <source>
        <dbReference type="Proteomes" id="UP000064137"/>
    </source>
</evidence>
<dbReference type="OrthoDB" id="7008580at2"/>
<dbReference type="AlphaFoldDB" id="A0A0U4P0R2"/>
<evidence type="ECO:0000313" key="2">
    <source>
        <dbReference type="EMBL" id="ALZ84497.1"/>
    </source>
</evidence>
<accession>A0A0U4P0R2</accession>
<keyword evidence="1" id="KW-1133">Transmembrane helix</keyword>